<dbReference type="KEGG" id="dgo:DGo_CA0884"/>
<dbReference type="Pfam" id="PF07332">
    <property type="entry name" value="Phage_holin_3_6"/>
    <property type="match status" value="1"/>
</dbReference>
<dbReference type="PATRIC" id="fig|745776.4.peg.907"/>
<dbReference type="AlphaFoldDB" id="H8GYF8"/>
<proteinExistence type="predicted"/>
<keyword evidence="2" id="KW-1133">Transmembrane helix</keyword>
<accession>H8GYF8</accession>
<keyword evidence="2" id="KW-0472">Membrane</keyword>
<feature type="compositionally biased region" description="Basic and acidic residues" evidence="1">
    <location>
        <begin position="110"/>
        <end position="149"/>
    </location>
</feature>
<dbReference type="RefSeq" id="WP_014684294.1">
    <property type="nucleotide sequence ID" value="NC_017790.1"/>
</dbReference>
<dbReference type="HOGENOM" id="CLU_942409_0_0_0"/>
<feature type="region of interest" description="Disordered" evidence="1">
    <location>
        <begin position="238"/>
        <end position="334"/>
    </location>
</feature>
<keyword evidence="4" id="KW-1185">Reference proteome</keyword>
<sequence length="334" mass="35131">MEEKKSMGGALIDVFDAALVLVKSELSGLIKKLTAVIKAKGLGVVLMLGAVGPLLLGLVFLILFVFYGLMRLGLGAWAAALLIALFSFALTGALIVMGLNKLSADADLGQPKRKEGPMTEDERLEAQYQAEKRAEKARAEQEKKGHEKGAAGTPIPAVGLGKGREPEPVGVPGRISTTGTSGRDPSSQYTDQSTGGVRPNPEIPRDAINYAAGESRVLNAEDGAATVRVEGGTVTVPVYETDEDGKPQMYSTGINDKLEGSTLPSGPAPAHGGHGHKKHDPNLQEPVVLKDAPGIPVSTTPTYREDMREAAGGPDDAPAVRLDSVRLGKEDRRD</sequence>
<evidence type="ECO:0000256" key="2">
    <source>
        <dbReference type="SAM" id="Phobius"/>
    </source>
</evidence>
<evidence type="ECO:0000313" key="4">
    <source>
        <dbReference type="Proteomes" id="UP000007575"/>
    </source>
</evidence>
<protein>
    <recommendedName>
        <fullName evidence="5">Phage holin family protein</fullName>
    </recommendedName>
</protein>
<feature type="compositionally biased region" description="Polar residues" evidence="1">
    <location>
        <begin position="175"/>
        <end position="195"/>
    </location>
</feature>
<evidence type="ECO:0008006" key="5">
    <source>
        <dbReference type="Google" id="ProtNLM"/>
    </source>
</evidence>
<feature type="transmembrane region" description="Helical" evidence="2">
    <location>
        <begin position="42"/>
        <end position="70"/>
    </location>
</feature>
<feature type="region of interest" description="Disordered" evidence="1">
    <location>
        <begin position="107"/>
        <end position="205"/>
    </location>
</feature>
<feature type="compositionally biased region" description="Basic and acidic residues" evidence="1">
    <location>
        <begin position="323"/>
        <end position="334"/>
    </location>
</feature>
<dbReference type="EMBL" id="CP002191">
    <property type="protein sequence ID" value="AFD24811.1"/>
    <property type="molecule type" value="Genomic_DNA"/>
</dbReference>
<gene>
    <name evidence="3" type="ordered locus">DGo_CA0884</name>
</gene>
<evidence type="ECO:0000256" key="1">
    <source>
        <dbReference type="SAM" id="MobiDB-lite"/>
    </source>
</evidence>
<dbReference type="InterPro" id="IPR009937">
    <property type="entry name" value="Phage_holin_3_6"/>
</dbReference>
<reference evidence="3 4" key="1">
    <citation type="journal article" date="2012" name="PLoS ONE">
        <title>Genome sequence and transcriptome analysis of the radioresistant bacterium Deinococcus gobiensis: insights into the extreme environmental adaptations.</title>
        <authorList>
            <person name="Yuan M."/>
            <person name="Chen M."/>
            <person name="Zhang W."/>
            <person name="Lu W."/>
            <person name="Wang J."/>
            <person name="Yang M."/>
            <person name="Zhao P."/>
            <person name="Tang R."/>
            <person name="Li X."/>
            <person name="Hao Y."/>
            <person name="Zhou Z."/>
            <person name="Zhan Y."/>
            <person name="Yu H."/>
            <person name="Teng C."/>
            <person name="Yan Y."/>
            <person name="Ping S."/>
            <person name="Wang Y."/>
            <person name="Lin M."/>
        </authorList>
    </citation>
    <scope>NUCLEOTIDE SEQUENCE [LARGE SCALE GENOMIC DNA]</scope>
    <source>
        <strain evidence="3 4">I-0</strain>
    </source>
</reference>
<name>H8GYF8_DEIGI</name>
<dbReference type="STRING" id="745776.DGo_CA0884"/>
<dbReference type="Proteomes" id="UP000007575">
    <property type="component" value="Chromosome"/>
</dbReference>
<organism evidence="3 4">
    <name type="scientific">Deinococcus gobiensis (strain DSM 21396 / JCM 16679 / CGMCC 1.7299 / I-0)</name>
    <dbReference type="NCBI Taxonomy" id="745776"/>
    <lineage>
        <taxon>Bacteria</taxon>
        <taxon>Thermotogati</taxon>
        <taxon>Deinococcota</taxon>
        <taxon>Deinococci</taxon>
        <taxon>Deinococcales</taxon>
        <taxon>Deinococcaceae</taxon>
        <taxon>Deinococcus</taxon>
    </lineage>
</organism>
<feature type="transmembrane region" description="Helical" evidence="2">
    <location>
        <begin position="76"/>
        <end position="99"/>
    </location>
</feature>
<dbReference type="eggNOG" id="ENOG5033JK5">
    <property type="taxonomic scope" value="Bacteria"/>
</dbReference>
<keyword evidence="2" id="KW-0812">Transmembrane</keyword>
<evidence type="ECO:0000313" key="3">
    <source>
        <dbReference type="EMBL" id="AFD24811.1"/>
    </source>
</evidence>